<evidence type="ECO:0000313" key="2">
    <source>
        <dbReference type="Proteomes" id="UP001060164"/>
    </source>
</evidence>
<dbReference type="Proteomes" id="UP001060164">
    <property type="component" value="Chromosome"/>
</dbReference>
<evidence type="ECO:0000313" key="1">
    <source>
        <dbReference type="EMBL" id="UWP58129.1"/>
    </source>
</evidence>
<dbReference type="RefSeq" id="WP_028529550.1">
    <property type="nucleotide sequence ID" value="NZ_CABLBR010000027.1"/>
</dbReference>
<dbReference type="EMBL" id="CP102290">
    <property type="protein sequence ID" value="UWP58129.1"/>
    <property type="molecule type" value="Genomic_DNA"/>
</dbReference>
<accession>A0ABY5VC84</accession>
<protein>
    <submittedName>
        <fullName evidence="1">Uncharacterized protein</fullName>
    </submittedName>
</protein>
<dbReference type="Pfam" id="PF18780">
    <property type="entry name" value="HNH_repeat"/>
    <property type="match status" value="1"/>
</dbReference>
<sequence length="96" mass="11329">MKNGKRNDRREKQNYWKPGETLTSRDREMLHVVLQMYRTLGYTPTKQEVPNAGSLKKRFRTWKRVMEAAGLPYLNDSGQMRKKQKALEWKNGMAGL</sequence>
<reference evidence="1" key="1">
    <citation type="journal article" date="2022" name="Cell">
        <title>Design, construction, and in vivo augmentation of a complex gut microbiome.</title>
        <authorList>
            <person name="Cheng A.G."/>
            <person name="Ho P.Y."/>
            <person name="Aranda-Diaz A."/>
            <person name="Jain S."/>
            <person name="Yu F.B."/>
            <person name="Meng X."/>
            <person name="Wang M."/>
            <person name="Iakiviak M."/>
            <person name="Nagashima K."/>
            <person name="Zhao A."/>
            <person name="Murugkar P."/>
            <person name="Patil A."/>
            <person name="Atabakhsh K."/>
            <person name="Weakley A."/>
            <person name="Yan J."/>
            <person name="Brumbaugh A.R."/>
            <person name="Higginbottom S."/>
            <person name="Dimas A."/>
            <person name="Shiver A.L."/>
            <person name="Deutschbauer A."/>
            <person name="Neff N."/>
            <person name="Sonnenburg J.L."/>
            <person name="Huang K.C."/>
            <person name="Fischbach M.A."/>
        </authorList>
    </citation>
    <scope>NUCLEOTIDE SEQUENCE</scope>
    <source>
        <strain evidence="1">DSM 19829</strain>
    </source>
</reference>
<dbReference type="InterPro" id="IPR041025">
    <property type="entry name" value="HNH_repeat"/>
</dbReference>
<name>A0ABY5VC84_9FIRM</name>
<proteinExistence type="predicted"/>
<keyword evidence="2" id="KW-1185">Reference proteome</keyword>
<gene>
    <name evidence="1" type="ORF">NQ502_12090</name>
</gene>
<organism evidence="1 2">
    <name type="scientific">Ruminococcus gauvreauii</name>
    <dbReference type="NCBI Taxonomy" id="438033"/>
    <lineage>
        <taxon>Bacteria</taxon>
        <taxon>Bacillati</taxon>
        <taxon>Bacillota</taxon>
        <taxon>Clostridia</taxon>
        <taxon>Eubacteriales</taxon>
        <taxon>Oscillospiraceae</taxon>
        <taxon>Ruminococcus</taxon>
    </lineage>
</organism>